<keyword evidence="2" id="KW-1185">Reference proteome</keyword>
<accession>A0A7W6DB73</accession>
<proteinExistence type="predicted"/>
<evidence type="ECO:0000313" key="1">
    <source>
        <dbReference type="EMBL" id="MBB3979344.1"/>
    </source>
</evidence>
<dbReference type="AlphaFoldDB" id="A0A7W6DB73"/>
<reference evidence="1 2" key="1">
    <citation type="submission" date="2020-08" db="EMBL/GenBank/DDBJ databases">
        <title>Genomic Encyclopedia of Type Strains, Phase IV (KMG-IV): sequencing the most valuable type-strain genomes for metagenomic binning, comparative biology and taxonomic classification.</title>
        <authorList>
            <person name="Goeker M."/>
        </authorList>
    </citation>
    <scope>NUCLEOTIDE SEQUENCE [LARGE SCALE GENOMIC DNA]</scope>
    <source>
        <strain evidence="1 2">DSM 100211</strain>
    </source>
</reference>
<comment type="caution">
    <text evidence="1">The sequence shown here is derived from an EMBL/GenBank/DDBJ whole genome shotgun (WGS) entry which is preliminary data.</text>
</comment>
<organism evidence="1 2">
    <name type="scientific">Mycoplana azooxidifex</name>
    <dbReference type="NCBI Taxonomy" id="1636188"/>
    <lineage>
        <taxon>Bacteria</taxon>
        <taxon>Pseudomonadati</taxon>
        <taxon>Pseudomonadota</taxon>
        <taxon>Alphaproteobacteria</taxon>
        <taxon>Hyphomicrobiales</taxon>
        <taxon>Rhizobiaceae</taxon>
        <taxon>Mycoplana</taxon>
    </lineage>
</organism>
<name>A0A7W6DB73_9HYPH</name>
<dbReference type="Proteomes" id="UP000574761">
    <property type="component" value="Unassembled WGS sequence"/>
</dbReference>
<dbReference type="EMBL" id="JACIEE010000010">
    <property type="protein sequence ID" value="MBB3979344.1"/>
    <property type="molecule type" value="Genomic_DNA"/>
</dbReference>
<sequence>MIPNSENWQYMGHAIRTRMQELELTRDDVMRGAGLPNRTIVTSLMQGRARLELKFVAGLARVLQINEHQLMLSAMQGFLSQDDVEFLKPFLPSADEIALMESLREDGAQSIAAAIKTLSQVDVILKKRR</sequence>
<evidence type="ECO:0000313" key="2">
    <source>
        <dbReference type="Proteomes" id="UP000574761"/>
    </source>
</evidence>
<gene>
    <name evidence="1" type="ORF">GGQ64_004584</name>
</gene>
<protein>
    <submittedName>
        <fullName evidence="1">Transcriptional regulator with XRE-family HTH domain</fullName>
    </submittedName>
</protein>
<dbReference type="RefSeq" id="WP_183807585.1">
    <property type="nucleotide sequence ID" value="NZ_JACIEE010000010.1"/>
</dbReference>